<dbReference type="EMBL" id="JAXOJX010000028">
    <property type="protein sequence ID" value="MDZ5458298.1"/>
    <property type="molecule type" value="Genomic_DNA"/>
</dbReference>
<evidence type="ECO:0000313" key="5">
    <source>
        <dbReference type="EMBL" id="MDZ5458298.1"/>
    </source>
</evidence>
<keyword evidence="1 4" id="KW-0963">Cytoplasm</keyword>
<comment type="catalytic activity">
    <reaction evidence="4">
        <text>N-terminal L-lysyl-[protein] + L-leucyl-tRNA(Leu) = N-terminal L-leucyl-L-lysyl-[protein] + tRNA(Leu) + H(+)</text>
        <dbReference type="Rhea" id="RHEA:12340"/>
        <dbReference type="Rhea" id="RHEA-COMP:9613"/>
        <dbReference type="Rhea" id="RHEA-COMP:9622"/>
        <dbReference type="Rhea" id="RHEA-COMP:12670"/>
        <dbReference type="Rhea" id="RHEA-COMP:12671"/>
        <dbReference type="ChEBI" id="CHEBI:15378"/>
        <dbReference type="ChEBI" id="CHEBI:65249"/>
        <dbReference type="ChEBI" id="CHEBI:78442"/>
        <dbReference type="ChEBI" id="CHEBI:78494"/>
        <dbReference type="ChEBI" id="CHEBI:133043"/>
        <dbReference type="EC" id="2.3.2.6"/>
    </reaction>
</comment>
<dbReference type="Gene3D" id="3.30.70.3550">
    <property type="entry name" value="Leucyl/phenylalanyl-tRNA-protein transferase, N-terminal domain"/>
    <property type="match status" value="1"/>
</dbReference>
<evidence type="ECO:0000256" key="3">
    <source>
        <dbReference type="ARBA" id="ARBA00023315"/>
    </source>
</evidence>
<comment type="subcellular location">
    <subcellularLocation>
        <location evidence="4">Cytoplasm</location>
    </subcellularLocation>
</comment>
<dbReference type="InterPro" id="IPR004616">
    <property type="entry name" value="Leu/Phe-tRNA_Trfase"/>
</dbReference>
<proteinExistence type="inferred from homology"/>
<accession>A0ABU5IJ18</accession>
<comment type="function">
    <text evidence="4">Functions in the N-end rule pathway of protein degradation where it conjugates Leu, Phe and, less efficiently, Met from aminoacyl-tRNAs to the N-termini of proteins containing an N-terminal arginine or lysine.</text>
</comment>
<dbReference type="NCBIfam" id="TIGR00667">
    <property type="entry name" value="aat"/>
    <property type="match status" value="1"/>
</dbReference>
<dbReference type="PANTHER" id="PTHR30098:SF2">
    <property type="entry name" value="LEUCYL_PHENYLALANYL-TRNA--PROTEIN TRANSFERASE"/>
    <property type="match status" value="1"/>
</dbReference>
<dbReference type="SUPFAM" id="SSF55729">
    <property type="entry name" value="Acyl-CoA N-acyltransferases (Nat)"/>
    <property type="match status" value="1"/>
</dbReference>
<gene>
    <name evidence="4 5" type="primary">aat</name>
    <name evidence="5" type="ORF">SM757_17115</name>
</gene>
<evidence type="ECO:0000256" key="4">
    <source>
        <dbReference type="HAMAP-Rule" id="MF_00688"/>
    </source>
</evidence>
<dbReference type="EC" id="2.3.2.6" evidence="4"/>
<reference evidence="5 6" key="1">
    <citation type="submission" date="2023-11" db="EMBL/GenBank/DDBJ databases">
        <title>Draft genome of Azohydromonas lata strain H1 (DSM1123), a polyhydroxyalkanoate producer.</title>
        <authorList>
            <person name="Traversa D."/>
            <person name="D'Addabbo P."/>
            <person name="Pazzani C."/>
            <person name="Manzari C."/>
            <person name="Chiara M."/>
            <person name="Scrascia M."/>
        </authorList>
    </citation>
    <scope>NUCLEOTIDE SEQUENCE [LARGE SCALE GENOMIC DNA]</scope>
    <source>
        <strain evidence="5 6">H1</strain>
    </source>
</reference>
<comment type="caution">
    <text evidence="5">The sequence shown here is derived from an EMBL/GenBank/DDBJ whole genome shotgun (WGS) entry which is preliminary data.</text>
</comment>
<dbReference type="PANTHER" id="PTHR30098">
    <property type="entry name" value="LEUCYL/PHENYLALANYL-TRNA--PROTEIN TRANSFERASE"/>
    <property type="match status" value="1"/>
</dbReference>
<name>A0ABU5IJ18_9BURK</name>
<dbReference type="HAMAP" id="MF_00688">
    <property type="entry name" value="Leu_Phe_trans"/>
    <property type="match status" value="1"/>
</dbReference>
<comment type="catalytic activity">
    <reaction evidence="4">
        <text>N-terminal L-arginyl-[protein] + L-leucyl-tRNA(Leu) = N-terminal L-leucyl-L-arginyl-[protein] + tRNA(Leu) + H(+)</text>
        <dbReference type="Rhea" id="RHEA:50416"/>
        <dbReference type="Rhea" id="RHEA-COMP:9613"/>
        <dbReference type="Rhea" id="RHEA-COMP:9622"/>
        <dbReference type="Rhea" id="RHEA-COMP:12672"/>
        <dbReference type="Rhea" id="RHEA-COMP:12673"/>
        <dbReference type="ChEBI" id="CHEBI:15378"/>
        <dbReference type="ChEBI" id="CHEBI:64719"/>
        <dbReference type="ChEBI" id="CHEBI:78442"/>
        <dbReference type="ChEBI" id="CHEBI:78494"/>
        <dbReference type="ChEBI" id="CHEBI:133044"/>
        <dbReference type="EC" id="2.3.2.6"/>
    </reaction>
</comment>
<dbReference type="Proteomes" id="UP001293718">
    <property type="component" value="Unassembled WGS sequence"/>
</dbReference>
<sequence>MKWALPWLDDDHSPLPHPAEALGPETQAPGLLAAGGRLTPQRLTEAYRQGTFPWYSDGQPVLWWSPDPRMVLPTAEFKLHRSLRKTLQRFITTPGCEVHVDRVFPRVIHACSNVPREDQDGTWIVADMQRAYCNWHAAGAVHSFETWMDGELVGGLYGVSLGRMFFGESMFSRRTDASKIALAALVCFCRAHGIGLIDCQQNTSHLASLGAREVSRADFLRHLASTVDAEPVQSWTYDDSMWMQLGLRPKL</sequence>
<protein>
    <recommendedName>
        <fullName evidence="4">Leucyl/phenylalanyl-tRNA--protein transferase</fullName>
        <ecNumber evidence="4">2.3.2.6</ecNumber>
    </recommendedName>
    <alternativeName>
        <fullName evidence="4">L/F-transferase</fullName>
    </alternativeName>
    <alternativeName>
        <fullName evidence="4">Leucyltransferase</fullName>
    </alternativeName>
    <alternativeName>
        <fullName evidence="4">Phenyalanyltransferase</fullName>
    </alternativeName>
</protein>
<keyword evidence="6" id="KW-1185">Reference proteome</keyword>
<comment type="similarity">
    <text evidence="4">Belongs to the L/F-transferase family.</text>
</comment>
<dbReference type="Gene3D" id="3.40.630.70">
    <property type="entry name" value="Leucyl/phenylalanyl-tRNA-protein transferase, C-terminal domain"/>
    <property type="match status" value="1"/>
</dbReference>
<organism evidence="5 6">
    <name type="scientific">Azohydromonas lata</name>
    <dbReference type="NCBI Taxonomy" id="45677"/>
    <lineage>
        <taxon>Bacteria</taxon>
        <taxon>Pseudomonadati</taxon>
        <taxon>Pseudomonadota</taxon>
        <taxon>Betaproteobacteria</taxon>
        <taxon>Burkholderiales</taxon>
        <taxon>Sphaerotilaceae</taxon>
        <taxon>Azohydromonas</taxon>
    </lineage>
</organism>
<comment type="catalytic activity">
    <reaction evidence="4">
        <text>L-phenylalanyl-tRNA(Phe) + an N-terminal L-alpha-aminoacyl-[protein] = an N-terminal L-phenylalanyl-L-alpha-aminoacyl-[protein] + tRNA(Phe)</text>
        <dbReference type="Rhea" id="RHEA:43632"/>
        <dbReference type="Rhea" id="RHEA-COMP:9668"/>
        <dbReference type="Rhea" id="RHEA-COMP:9699"/>
        <dbReference type="Rhea" id="RHEA-COMP:10636"/>
        <dbReference type="Rhea" id="RHEA-COMP:10637"/>
        <dbReference type="ChEBI" id="CHEBI:78442"/>
        <dbReference type="ChEBI" id="CHEBI:78531"/>
        <dbReference type="ChEBI" id="CHEBI:78597"/>
        <dbReference type="ChEBI" id="CHEBI:83561"/>
        <dbReference type="EC" id="2.3.2.6"/>
    </reaction>
</comment>
<evidence type="ECO:0000256" key="1">
    <source>
        <dbReference type="ARBA" id="ARBA00022490"/>
    </source>
</evidence>
<dbReference type="InterPro" id="IPR042203">
    <property type="entry name" value="Leu/Phe-tRNA_Trfase_C"/>
</dbReference>
<dbReference type="Pfam" id="PF03588">
    <property type="entry name" value="Leu_Phe_trans"/>
    <property type="match status" value="1"/>
</dbReference>
<evidence type="ECO:0000313" key="6">
    <source>
        <dbReference type="Proteomes" id="UP001293718"/>
    </source>
</evidence>
<evidence type="ECO:0000256" key="2">
    <source>
        <dbReference type="ARBA" id="ARBA00022679"/>
    </source>
</evidence>
<dbReference type="GO" id="GO:0008914">
    <property type="term" value="F:leucyl-tRNA--protein transferase activity"/>
    <property type="evidence" value="ECO:0007669"/>
    <property type="project" value="UniProtKB-EC"/>
</dbReference>
<dbReference type="InterPro" id="IPR042221">
    <property type="entry name" value="Leu/Phe-tRNA_Trfase_N"/>
</dbReference>
<keyword evidence="2 4" id="KW-0808">Transferase</keyword>
<dbReference type="InterPro" id="IPR016181">
    <property type="entry name" value="Acyl_CoA_acyltransferase"/>
</dbReference>
<dbReference type="RefSeq" id="WP_066337745.1">
    <property type="nucleotide sequence ID" value="NZ_JAXOJX010000028.1"/>
</dbReference>
<keyword evidence="3 4" id="KW-0012">Acyltransferase</keyword>